<dbReference type="InterPro" id="IPR011128">
    <property type="entry name" value="G3P_DH_NAD-dep_N"/>
</dbReference>
<reference evidence="9 10" key="1">
    <citation type="journal article" date="2024" name="Nat. Commun.">
        <title>Phylogenomics reveals the evolutionary origins of lichenization in chlorophyte algae.</title>
        <authorList>
            <person name="Puginier C."/>
            <person name="Libourel C."/>
            <person name="Otte J."/>
            <person name="Skaloud P."/>
            <person name="Haon M."/>
            <person name="Grisel S."/>
            <person name="Petersen M."/>
            <person name="Berrin J.G."/>
            <person name="Delaux P.M."/>
            <person name="Dal Grande F."/>
            <person name="Keller J."/>
        </authorList>
    </citation>
    <scope>NUCLEOTIDE SEQUENCE [LARGE SCALE GENOMIC DNA]</scope>
    <source>
        <strain evidence="9 10">SAG 216-7</strain>
    </source>
</reference>
<dbReference type="NCBIfam" id="TIGR01488">
    <property type="entry name" value="HAD-SF-IB"/>
    <property type="match status" value="1"/>
</dbReference>
<dbReference type="EMBL" id="JALJOT010000005">
    <property type="protein sequence ID" value="KAK9915297.1"/>
    <property type="molecule type" value="Genomic_DNA"/>
</dbReference>
<evidence type="ECO:0000256" key="4">
    <source>
        <dbReference type="ARBA" id="ARBA00048683"/>
    </source>
</evidence>
<dbReference type="PANTHER" id="PTHR11728">
    <property type="entry name" value="GLYCEROL-3-PHOSPHATE DEHYDROGENASE"/>
    <property type="match status" value="1"/>
</dbReference>
<dbReference type="Gene3D" id="3.40.50.1000">
    <property type="entry name" value="HAD superfamily/HAD-like"/>
    <property type="match status" value="1"/>
</dbReference>
<dbReference type="NCBIfam" id="TIGR03376">
    <property type="entry name" value="glycerol3P_DH"/>
    <property type="match status" value="1"/>
</dbReference>
<feature type="domain" description="Glycerol-3-phosphate dehydrogenase NAD-dependent C-terminal" evidence="8">
    <location>
        <begin position="423"/>
        <end position="571"/>
    </location>
</feature>
<dbReference type="InterPro" id="IPR013328">
    <property type="entry name" value="6PGD_dom2"/>
</dbReference>
<dbReference type="Pfam" id="PF01210">
    <property type="entry name" value="NAD_Gly3P_dh_N"/>
    <property type="match status" value="1"/>
</dbReference>
<comment type="caution">
    <text evidence="9">The sequence shown here is derived from an EMBL/GenBank/DDBJ whole genome shotgun (WGS) entry which is preliminary data.</text>
</comment>
<evidence type="ECO:0000256" key="1">
    <source>
        <dbReference type="ARBA" id="ARBA00011009"/>
    </source>
</evidence>
<evidence type="ECO:0000256" key="5">
    <source>
        <dbReference type="RuleBase" id="RU000437"/>
    </source>
</evidence>
<evidence type="ECO:0000256" key="3">
    <source>
        <dbReference type="ARBA" id="ARBA00023027"/>
    </source>
</evidence>
<evidence type="ECO:0000259" key="7">
    <source>
        <dbReference type="Pfam" id="PF01210"/>
    </source>
</evidence>
<comment type="similarity">
    <text evidence="1 5">Belongs to the NAD-dependent glycerol-3-phosphate dehydrogenase family.</text>
</comment>
<dbReference type="InterPro" id="IPR023214">
    <property type="entry name" value="HAD_sf"/>
</dbReference>
<name>A0ABR2YUF6_9CHLO</name>
<evidence type="ECO:0000256" key="6">
    <source>
        <dbReference type="RuleBase" id="RU361243"/>
    </source>
</evidence>
<keyword evidence="10" id="KW-1185">Reference proteome</keyword>
<dbReference type="Gene3D" id="1.10.1040.10">
    <property type="entry name" value="N-(1-d-carboxylethyl)-l-norvaline Dehydrogenase, domain 2"/>
    <property type="match status" value="1"/>
</dbReference>
<comment type="catalytic activity">
    <reaction evidence="4 6">
        <text>sn-glycerol 3-phosphate + NAD(+) = dihydroxyacetone phosphate + NADH + H(+)</text>
        <dbReference type="Rhea" id="RHEA:11092"/>
        <dbReference type="ChEBI" id="CHEBI:15378"/>
        <dbReference type="ChEBI" id="CHEBI:57540"/>
        <dbReference type="ChEBI" id="CHEBI:57597"/>
        <dbReference type="ChEBI" id="CHEBI:57642"/>
        <dbReference type="ChEBI" id="CHEBI:57945"/>
        <dbReference type="EC" id="1.1.1.8"/>
    </reaction>
</comment>
<protein>
    <recommendedName>
        <fullName evidence="6">Glycerol-3-phosphate dehydrogenase [NAD(+)]</fullName>
        <ecNumber evidence="6">1.1.1.8</ecNumber>
    </recommendedName>
</protein>
<accession>A0ABR2YUF6</accession>
<dbReference type="InterPro" id="IPR036412">
    <property type="entry name" value="HAD-like_sf"/>
</dbReference>
<dbReference type="SUPFAM" id="SSF51735">
    <property type="entry name" value="NAD(P)-binding Rossmann-fold domains"/>
    <property type="match status" value="1"/>
</dbReference>
<organism evidence="9 10">
    <name type="scientific">Coccomyxa subellipsoidea</name>
    <dbReference type="NCBI Taxonomy" id="248742"/>
    <lineage>
        <taxon>Eukaryota</taxon>
        <taxon>Viridiplantae</taxon>
        <taxon>Chlorophyta</taxon>
        <taxon>core chlorophytes</taxon>
        <taxon>Trebouxiophyceae</taxon>
        <taxon>Trebouxiophyceae incertae sedis</taxon>
        <taxon>Coccomyxaceae</taxon>
        <taxon>Coccomyxa</taxon>
    </lineage>
</organism>
<dbReference type="Gene3D" id="3.40.50.720">
    <property type="entry name" value="NAD(P)-binding Rossmann-like Domain"/>
    <property type="match status" value="1"/>
</dbReference>
<evidence type="ECO:0000313" key="9">
    <source>
        <dbReference type="EMBL" id="KAK9915297.1"/>
    </source>
</evidence>
<dbReference type="Pfam" id="PF07479">
    <property type="entry name" value="NAD_Gly3P_dh_C"/>
    <property type="match status" value="1"/>
</dbReference>
<keyword evidence="3 5" id="KW-0520">NAD</keyword>
<evidence type="ECO:0000313" key="10">
    <source>
        <dbReference type="Proteomes" id="UP001491310"/>
    </source>
</evidence>
<dbReference type="InterPro" id="IPR017751">
    <property type="entry name" value="G3P_DH_NAD-dep_euk"/>
</dbReference>
<dbReference type="InterPro" id="IPR008927">
    <property type="entry name" value="6-PGluconate_DH-like_C_sf"/>
</dbReference>
<dbReference type="InterPro" id="IPR006168">
    <property type="entry name" value="G3P_DH_NAD-dep"/>
</dbReference>
<dbReference type="PANTHER" id="PTHR11728:SF8">
    <property type="entry name" value="GLYCEROL-3-PHOSPHATE DEHYDROGENASE [NAD(+)]-RELATED"/>
    <property type="match status" value="1"/>
</dbReference>
<dbReference type="EC" id="1.1.1.8" evidence="6"/>
<dbReference type="Proteomes" id="UP001491310">
    <property type="component" value="Unassembled WGS sequence"/>
</dbReference>
<evidence type="ECO:0000259" key="8">
    <source>
        <dbReference type="Pfam" id="PF07479"/>
    </source>
</evidence>
<feature type="domain" description="Glycerol-3-phosphate dehydrogenase NAD-dependent N-terminal" evidence="7">
    <location>
        <begin position="231"/>
        <end position="399"/>
    </location>
</feature>
<gene>
    <name evidence="9" type="ORF">WJX75_007254</name>
</gene>
<dbReference type="InterPro" id="IPR006109">
    <property type="entry name" value="G3P_DH_NAD-dep_C"/>
</dbReference>
<dbReference type="CDD" id="cd04309">
    <property type="entry name" value="HAD_PSP_eu"/>
    <property type="match status" value="1"/>
</dbReference>
<dbReference type="Gene3D" id="1.10.150.210">
    <property type="entry name" value="Phosphoserine phosphatase, domain 2"/>
    <property type="match status" value="1"/>
</dbReference>
<dbReference type="PRINTS" id="PR00077">
    <property type="entry name" value="GPDHDRGNASE"/>
</dbReference>
<proteinExistence type="inferred from homology"/>
<dbReference type="SUPFAM" id="SSF56784">
    <property type="entry name" value="HAD-like"/>
    <property type="match status" value="1"/>
</dbReference>
<sequence>MATRLRGYAVCFDVDCTVTQQDSLDLLAEFLGRGEQVATITNKAMNGEVSLEEALKDRLRIIDCKPEELASFIQAHPPSSRLTKGIRELIDGLQARGKAVYLITGGFRELTLPIARELGIPAANVFANRINWQVDDETGLVTRMVGLDERELTSRQGGKPAAIALLREMYPYETVAMVGDGITDLEAVQITGGADMFIGYGGIVVRDAVRDGADWFVDDFDDLTQALKRHQVAFIGSGAWACAAAKLVAYNCKLSSEGTGEFAEAVRMWVYEEEVGGRKLTDIINETHENVKYLPGISIGDNIVACPDLLDAVKDADVLVFCTPHQFTRDICRQLRGKVNPTAVAISLTKGMRVRAEGPQLISELVRKNLNIDCSVLMGANIAKDIGNEELSEATIGYAVPSNGELFKRLFETPNFYVQLVPDIAGAEMAGTLKNVVALAAGFVDGLGKGPNTKAAIMRAGLNEMRSLAERIYPTVRDETFFESCGVADLIATCYGGRNRLVAEAYVRAYQSGFPKSFDILEAELLAGQKLQGVLTSDEVQSILQIKGWETEYPLFTTVNGIVNGLLPPVAITTYKSAALQSQPQA</sequence>
<evidence type="ECO:0000256" key="2">
    <source>
        <dbReference type="ARBA" id="ARBA00023002"/>
    </source>
</evidence>
<keyword evidence="2 5" id="KW-0560">Oxidoreductase</keyword>
<dbReference type="InterPro" id="IPR036291">
    <property type="entry name" value="NAD(P)-bd_dom_sf"/>
</dbReference>
<dbReference type="Pfam" id="PF12710">
    <property type="entry name" value="HAD"/>
    <property type="match status" value="1"/>
</dbReference>
<dbReference type="SUPFAM" id="SSF48179">
    <property type="entry name" value="6-phosphogluconate dehydrogenase C-terminal domain-like"/>
    <property type="match status" value="1"/>
</dbReference>